<dbReference type="Gene3D" id="3.40.50.360">
    <property type="match status" value="1"/>
</dbReference>
<dbReference type="InterPro" id="IPR027477">
    <property type="entry name" value="Succ_DH/fumarate_Rdtase_cat_sf"/>
</dbReference>
<name>A0A1L7LGU6_9STRE</name>
<comment type="catalytic activity">
    <reaction evidence="7 8">
        <text>dihydrourocanate + A = urocanate + AH2</text>
        <dbReference type="Rhea" id="RHEA:36059"/>
        <dbReference type="ChEBI" id="CHEBI:13193"/>
        <dbReference type="ChEBI" id="CHEBI:17499"/>
        <dbReference type="ChEBI" id="CHEBI:27247"/>
        <dbReference type="ChEBI" id="CHEBI:72991"/>
        <dbReference type="EC" id="1.3.99.33"/>
    </reaction>
</comment>
<gene>
    <name evidence="10" type="ORF">SRT_01730</name>
</gene>
<dbReference type="InterPro" id="IPR007329">
    <property type="entry name" value="FMN-bd"/>
</dbReference>
<keyword evidence="11" id="KW-1185">Reference proteome</keyword>
<dbReference type="SUPFAM" id="SSF51905">
    <property type="entry name" value="FAD/NAD(P)-binding domain"/>
    <property type="match status" value="1"/>
</dbReference>
<evidence type="ECO:0000256" key="4">
    <source>
        <dbReference type="ARBA" id="ARBA00022630"/>
    </source>
</evidence>
<dbReference type="SMART" id="SM00900">
    <property type="entry name" value="FMN_bind"/>
    <property type="match status" value="1"/>
</dbReference>
<dbReference type="InterPro" id="IPR036188">
    <property type="entry name" value="FAD/NAD-bd_sf"/>
</dbReference>
<dbReference type="SUPFAM" id="SSF52218">
    <property type="entry name" value="Flavoproteins"/>
    <property type="match status" value="1"/>
</dbReference>
<evidence type="ECO:0000259" key="9">
    <source>
        <dbReference type="SMART" id="SM00900"/>
    </source>
</evidence>
<dbReference type="KEGG" id="strg:SRT_01730"/>
<dbReference type="SUPFAM" id="SSF56425">
    <property type="entry name" value="Succinate dehydrogenase/fumarate reductase flavoprotein, catalytic domain"/>
    <property type="match status" value="1"/>
</dbReference>
<evidence type="ECO:0000256" key="3">
    <source>
        <dbReference type="ARBA" id="ARBA00015872"/>
    </source>
</evidence>
<dbReference type="Pfam" id="PF00890">
    <property type="entry name" value="FAD_binding_2"/>
    <property type="match status" value="1"/>
</dbReference>
<comment type="similarity">
    <text evidence="1 8">Belongs to the FAD-dependent oxidoreductase 2 family. FRD/SDH subfamily.</text>
</comment>
<evidence type="ECO:0000256" key="5">
    <source>
        <dbReference type="ARBA" id="ARBA00022827"/>
    </source>
</evidence>
<evidence type="ECO:0000313" key="10">
    <source>
        <dbReference type="EMBL" id="BAQ23434.1"/>
    </source>
</evidence>
<dbReference type="Gene3D" id="3.90.1010.20">
    <property type="match status" value="1"/>
</dbReference>
<dbReference type="InterPro" id="IPR010960">
    <property type="entry name" value="Flavocytochrome_c"/>
</dbReference>
<dbReference type="NCBIfam" id="TIGR01813">
    <property type="entry name" value="flavo_cyto_c"/>
    <property type="match status" value="1"/>
</dbReference>
<evidence type="ECO:0000256" key="2">
    <source>
        <dbReference type="ARBA" id="ARBA00013137"/>
    </source>
</evidence>
<evidence type="ECO:0000256" key="6">
    <source>
        <dbReference type="ARBA" id="ARBA00023002"/>
    </source>
</evidence>
<dbReference type="Proteomes" id="UP000217758">
    <property type="component" value="Chromosome"/>
</dbReference>
<dbReference type="GO" id="GO:0016020">
    <property type="term" value="C:membrane"/>
    <property type="evidence" value="ECO:0007669"/>
    <property type="project" value="InterPro"/>
</dbReference>
<evidence type="ECO:0000256" key="8">
    <source>
        <dbReference type="RuleBase" id="RU366062"/>
    </source>
</evidence>
<dbReference type="InterPro" id="IPR029039">
    <property type="entry name" value="Flavoprotein-like_sf"/>
</dbReference>
<protein>
    <recommendedName>
        <fullName evidence="3 8">Urocanate reductase</fullName>
        <ecNumber evidence="2 8">1.3.99.33</ecNumber>
    </recommendedName>
</protein>
<dbReference type="InterPro" id="IPR005025">
    <property type="entry name" value="FMN_Rdtase-like_dom"/>
</dbReference>
<dbReference type="RefSeq" id="WP_128832734.1">
    <property type="nucleotide sequence ID" value="NZ_AP014612.1"/>
</dbReference>
<keyword evidence="4 8" id="KW-0285">Flavoprotein</keyword>
<dbReference type="GO" id="GO:0033765">
    <property type="term" value="F:steroid dehydrogenase activity, acting on the CH-CH group of donors"/>
    <property type="evidence" value="ECO:0007669"/>
    <property type="project" value="UniProtKB-ARBA"/>
</dbReference>
<keyword evidence="5 8" id="KW-0274">FAD</keyword>
<dbReference type="EC" id="1.3.99.33" evidence="2 8"/>
<accession>A0A1L7LGU6</accession>
<dbReference type="PANTHER" id="PTHR43400">
    <property type="entry name" value="FUMARATE REDUCTASE"/>
    <property type="match status" value="1"/>
</dbReference>
<sequence length="804" mass="86954">MKLIAIVGTNAKQSYNRMLLQFMKRHFVQKADIDIMEIADVPMFNETEDQTDLPAIQNFNTKISQADGVIIATPEHNHTIPSSLNSLLEWLSFKVHPLDGKPLMIVGASYDVQGSSRAQLHLRQILDAPGVNAAVMPGSEFLLGRAHQAFDEAGNLKSEATVDFLESCFFKFLRFVQVANQLNEPEEVSFEAGTYQVTTQGHNGKLPMTVTLSEDKIEKIDIDSSGESSGIADIVFTRIPNEILEGQTLNVDAVSGASVTSNGVLDGVARAIQLAGGNPDVLRKRPKAPSALDKEDKTYGTDVVVVGGGGAGLAAAARVLQAGKQVMVLEKFPALGGNTVRSGGLLNAADPEWQKTFPANPGEAHNLSELIQTDEASIAAEYLADFKELKQQVTNYLKDPSYLFDSNILHRIQTYIGGKRTDRNGCEVYGNYDLVKVLTDKDLDSVHWLADIGVDFDRSEVSMPVGALWRRSHKPKQPMGYAFIEALDTYIRKNGGTILTDTEVTDFILENGLIKGVLAKGRNGQTITVHAKAVILASGGFGANTKMLQQYNTYWSNIDDNIQTTNSPAITGDGIRLGQSIGAALVDMGFSQMMPVSDPNTGAIFSGLQVPPANFVMVNKEGKRFVDEYGSRDTLSKAAIDNGGLFYLIADENIKATAMNTSNEKIEEQVAAGTLYRADTLESLAEQIGVDPATLVETINNYNSYVEAGYDPEFDKGAFDLKVEKAPFYATPRKPATHHTMGGLKIDTQAHVIKEDGNKIPSLYAAGEVTGGIHAGNRLGGNALADIFTFGRIAAETAVTECCQ</sequence>
<proteinExistence type="inferred from homology"/>
<comment type="cofactor">
    <cofactor evidence="8">
        <name>FMN</name>
        <dbReference type="ChEBI" id="CHEBI:58210"/>
    </cofactor>
    <text evidence="8">Binds 1 or 2 FMN covalently per subunit.</text>
</comment>
<evidence type="ECO:0000313" key="11">
    <source>
        <dbReference type="Proteomes" id="UP000217758"/>
    </source>
</evidence>
<dbReference type="InterPro" id="IPR003953">
    <property type="entry name" value="FAD-dep_OxRdtase_2_FAD-bd"/>
</dbReference>
<comment type="cofactor">
    <cofactor evidence="8">
        <name>FAD</name>
        <dbReference type="ChEBI" id="CHEBI:57692"/>
    </cofactor>
    <text evidence="8">Binds 1 FAD per subunit.</text>
</comment>
<evidence type="ECO:0000256" key="7">
    <source>
        <dbReference type="ARBA" id="ARBA00049922"/>
    </source>
</evidence>
<reference evidence="10 11" key="1">
    <citation type="journal article" date="2016" name="Microbiol. Immunol.">
        <title>Complete genome sequence of Streptococcus troglodytae TKU31 isolated from the oral cavity of a chimpanzee (Pan troglodytes).</title>
        <authorList>
            <person name="Okamoto M."/>
            <person name="Naito M."/>
            <person name="Miyanohara M."/>
            <person name="Imai S."/>
            <person name="Nomura Y."/>
            <person name="Saito W."/>
            <person name="Momoi Y."/>
            <person name="Takada K."/>
            <person name="Miyabe-Nishiwaki T."/>
            <person name="Tomonaga M."/>
            <person name="Hanada N."/>
        </authorList>
    </citation>
    <scope>NUCLEOTIDE SEQUENCE [LARGE SCALE GENOMIC DNA]</scope>
    <source>
        <strain evidence="11">TKU 31</strain>
    </source>
</reference>
<dbReference type="GO" id="GO:0010181">
    <property type="term" value="F:FMN binding"/>
    <property type="evidence" value="ECO:0007669"/>
    <property type="project" value="InterPro"/>
</dbReference>
<dbReference type="AlphaFoldDB" id="A0A1L7LGU6"/>
<keyword evidence="6 8" id="KW-0560">Oxidoreductase</keyword>
<dbReference type="InterPro" id="IPR050315">
    <property type="entry name" value="FAD-oxidoreductase_2"/>
</dbReference>
<dbReference type="Gene3D" id="3.50.50.60">
    <property type="entry name" value="FAD/NAD(P)-binding domain"/>
    <property type="match status" value="2"/>
</dbReference>
<dbReference type="PANTHER" id="PTHR43400:SF7">
    <property type="entry name" value="FAD-DEPENDENT OXIDOREDUCTASE 2 FAD BINDING DOMAIN-CONTAINING PROTEIN"/>
    <property type="match status" value="1"/>
</dbReference>
<dbReference type="Pfam" id="PF04205">
    <property type="entry name" value="FMN_bind"/>
    <property type="match status" value="1"/>
</dbReference>
<organism evidence="10 11">
    <name type="scientific">Streptococcus troglodytae</name>
    <dbReference type="NCBI Taxonomy" id="1111760"/>
    <lineage>
        <taxon>Bacteria</taxon>
        <taxon>Bacillati</taxon>
        <taxon>Bacillota</taxon>
        <taxon>Bacilli</taxon>
        <taxon>Lactobacillales</taxon>
        <taxon>Streptococcaceae</taxon>
        <taxon>Streptococcus</taxon>
    </lineage>
</organism>
<dbReference type="Gene3D" id="3.90.700.10">
    <property type="entry name" value="Succinate dehydrogenase/fumarate reductase flavoprotein, catalytic domain"/>
    <property type="match status" value="1"/>
</dbReference>
<dbReference type="EMBL" id="AP014612">
    <property type="protein sequence ID" value="BAQ23434.1"/>
    <property type="molecule type" value="Genomic_DNA"/>
</dbReference>
<feature type="domain" description="FMN-binding" evidence="9">
    <location>
        <begin position="201"/>
        <end position="275"/>
    </location>
</feature>
<evidence type="ECO:0000256" key="1">
    <source>
        <dbReference type="ARBA" id="ARBA00008040"/>
    </source>
</evidence>
<dbReference type="Pfam" id="PF03358">
    <property type="entry name" value="FMN_red"/>
    <property type="match status" value="1"/>
</dbReference>